<sequence>MEQVKEAVKEEGEHVLSIACRIMAGISPVSVTNSQTHQPFPTPSPFSFSGASTRRSYRPTLHHSNLFLRFLVLLFSFISALALASPSKNGQRSASFSEYPELIYCFGVAILAFVYAAFQLFKGISEILHRGILISDMTSDYLSFVLDQASALPL</sequence>
<dbReference type="PANTHER" id="PTHR33573:SF15">
    <property type="entry name" value="CASP-LIKE PROTEIN 4A4"/>
    <property type="match status" value="1"/>
</dbReference>
<dbReference type="AlphaFoldDB" id="A0A6A3B6F5"/>
<feature type="transmembrane region" description="Helical" evidence="8">
    <location>
        <begin position="101"/>
        <end position="121"/>
    </location>
</feature>
<evidence type="ECO:0000256" key="1">
    <source>
        <dbReference type="ARBA" id="ARBA00004651"/>
    </source>
</evidence>
<evidence type="ECO:0000256" key="4">
    <source>
        <dbReference type="ARBA" id="ARBA00022475"/>
    </source>
</evidence>
<dbReference type="EMBL" id="VEPZ02000927">
    <property type="protein sequence ID" value="KAE8710862.1"/>
    <property type="molecule type" value="Genomic_DNA"/>
</dbReference>
<dbReference type="Pfam" id="PF04535">
    <property type="entry name" value="CASP_dom"/>
    <property type="match status" value="1"/>
</dbReference>
<evidence type="ECO:0000259" key="9">
    <source>
        <dbReference type="Pfam" id="PF04535"/>
    </source>
</evidence>
<evidence type="ECO:0000313" key="11">
    <source>
        <dbReference type="Proteomes" id="UP000436088"/>
    </source>
</evidence>
<dbReference type="Proteomes" id="UP000436088">
    <property type="component" value="Unassembled WGS sequence"/>
</dbReference>
<comment type="subcellular location">
    <subcellularLocation>
        <location evidence="1 8">Cell membrane</location>
        <topology evidence="1 8">Multi-pass membrane protein</topology>
    </subcellularLocation>
</comment>
<comment type="caution">
    <text evidence="8">Lacks conserved residue(s) required for the propagation of feature annotation.</text>
</comment>
<keyword evidence="5 8" id="KW-0812">Transmembrane</keyword>
<reference evidence="10" key="1">
    <citation type="submission" date="2019-09" db="EMBL/GenBank/DDBJ databases">
        <title>Draft genome information of white flower Hibiscus syriacus.</title>
        <authorList>
            <person name="Kim Y.-M."/>
        </authorList>
    </citation>
    <scope>NUCLEOTIDE SEQUENCE [LARGE SCALE GENOMIC DNA]</scope>
    <source>
        <strain evidence="10">YM2019G1</strain>
    </source>
</reference>
<feature type="domain" description="Casparian strip membrane protein" evidence="9">
    <location>
        <begin position="61"/>
        <end position="151"/>
    </location>
</feature>
<keyword evidence="7 8" id="KW-0472">Membrane</keyword>
<keyword evidence="4 8" id="KW-1003">Cell membrane</keyword>
<comment type="subunit">
    <text evidence="3 8">Homodimer and heterodimers.</text>
</comment>
<dbReference type="InterPro" id="IPR006702">
    <property type="entry name" value="CASP_dom"/>
</dbReference>
<evidence type="ECO:0000256" key="7">
    <source>
        <dbReference type="ARBA" id="ARBA00023136"/>
    </source>
</evidence>
<accession>A0A6A3B6F5</accession>
<protein>
    <recommendedName>
        <fullName evidence="8">CASP-like protein</fullName>
    </recommendedName>
</protein>
<comment type="caution">
    <text evidence="10">The sequence shown here is derived from an EMBL/GenBank/DDBJ whole genome shotgun (WGS) entry which is preliminary data.</text>
</comment>
<keyword evidence="11" id="KW-1185">Reference proteome</keyword>
<organism evidence="10 11">
    <name type="scientific">Hibiscus syriacus</name>
    <name type="common">Rose of Sharon</name>
    <dbReference type="NCBI Taxonomy" id="106335"/>
    <lineage>
        <taxon>Eukaryota</taxon>
        <taxon>Viridiplantae</taxon>
        <taxon>Streptophyta</taxon>
        <taxon>Embryophyta</taxon>
        <taxon>Tracheophyta</taxon>
        <taxon>Spermatophyta</taxon>
        <taxon>Magnoliopsida</taxon>
        <taxon>eudicotyledons</taxon>
        <taxon>Gunneridae</taxon>
        <taxon>Pentapetalae</taxon>
        <taxon>rosids</taxon>
        <taxon>malvids</taxon>
        <taxon>Malvales</taxon>
        <taxon>Malvaceae</taxon>
        <taxon>Malvoideae</taxon>
        <taxon>Hibiscus</taxon>
    </lineage>
</organism>
<evidence type="ECO:0000256" key="5">
    <source>
        <dbReference type="ARBA" id="ARBA00022692"/>
    </source>
</evidence>
<dbReference type="GO" id="GO:0005886">
    <property type="term" value="C:plasma membrane"/>
    <property type="evidence" value="ECO:0007669"/>
    <property type="project" value="UniProtKB-SubCell"/>
</dbReference>
<evidence type="ECO:0000256" key="3">
    <source>
        <dbReference type="ARBA" id="ARBA00011489"/>
    </source>
</evidence>
<evidence type="ECO:0000313" key="10">
    <source>
        <dbReference type="EMBL" id="KAE8710862.1"/>
    </source>
</evidence>
<evidence type="ECO:0000256" key="6">
    <source>
        <dbReference type="ARBA" id="ARBA00022989"/>
    </source>
</evidence>
<gene>
    <name evidence="10" type="ORF">F3Y22_tig00110319pilonHSYRG00501</name>
</gene>
<proteinExistence type="inferred from homology"/>
<keyword evidence="6 8" id="KW-1133">Transmembrane helix</keyword>
<comment type="similarity">
    <text evidence="2 8">Belongs to the Casparian strip membrane proteins (CASP) family.</text>
</comment>
<dbReference type="PANTHER" id="PTHR33573">
    <property type="entry name" value="CASP-LIKE PROTEIN 4A4"/>
    <property type="match status" value="1"/>
</dbReference>
<evidence type="ECO:0000256" key="8">
    <source>
        <dbReference type="RuleBase" id="RU361233"/>
    </source>
</evidence>
<name>A0A6A3B6F5_HIBSY</name>
<evidence type="ECO:0000256" key="2">
    <source>
        <dbReference type="ARBA" id="ARBA00007651"/>
    </source>
</evidence>
<feature type="transmembrane region" description="Helical" evidence="8">
    <location>
        <begin position="66"/>
        <end position="85"/>
    </location>
</feature>